<evidence type="ECO:0000256" key="1">
    <source>
        <dbReference type="SAM" id="MobiDB-lite"/>
    </source>
</evidence>
<sequence length="114" mass="12214">MLLSSSISQFTQGHVVRILRPSPSELLATGATSVHMRARRLRAARVLFAMNFGVGMRGDGMTFPKSSPPHIPFPRSPPSNISNIGSYTSSSGVMGPSLTSLDEVLMIEPQLDSS</sequence>
<gene>
    <name evidence="2" type="ORF">A0H81_02327</name>
</gene>
<accession>A0A1C7MNR5</accession>
<organism evidence="2 3">
    <name type="scientific">Grifola frondosa</name>
    <name type="common">Maitake</name>
    <name type="synonym">Polyporus frondosus</name>
    <dbReference type="NCBI Taxonomy" id="5627"/>
    <lineage>
        <taxon>Eukaryota</taxon>
        <taxon>Fungi</taxon>
        <taxon>Dikarya</taxon>
        <taxon>Basidiomycota</taxon>
        <taxon>Agaricomycotina</taxon>
        <taxon>Agaricomycetes</taxon>
        <taxon>Polyporales</taxon>
        <taxon>Grifolaceae</taxon>
        <taxon>Grifola</taxon>
    </lineage>
</organism>
<evidence type="ECO:0000313" key="3">
    <source>
        <dbReference type="Proteomes" id="UP000092993"/>
    </source>
</evidence>
<protein>
    <submittedName>
        <fullName evidence="2">Uncharacterized protein</fullName>
    </submittedName>
</protein>
<keyword evidence="3" id="KW-1185">Reference proteome</keyword>
<evidence type="ECO:0000313" key="2">
    <source>
        <dbReference type="EMBL" id="OBZ78056.1"/>
    </source>
</evidence>
<dbReference type="EMBL" id="LUGG01000002">
    <property type="protein sequence ID" value="OBZ78056.1"/>
    <property type="molecule type" value="Genomic_DNA"/>
</dbReference>
<proteinExistence type="predicted"/>
<feature type="compositionally biased region" description="Pro residues" evidence="1">
    <location>
        <begin position="66"/>
        <end position="77"/>
    </location>
</feature>
<reference evidence="2 3" key="1">
    <citation type="submission" date="2016-03" db="EMBL/GenBank/DDBJ databases">
        <title>Whole genome sequencing of Grifola frondosa 9006-11.</title>
        <authorList>
            <person name="Min B."/>
            <person name="Park H."/>
            <person name="Kim J.-G."/>
            <person name="Cho H."/>
            <person name="Oh Y.-L."/>
            <person name="Kong W.-S."/>
            <person name="Choi I.-G."/>
        </authorList>
    </citation>
    <scope>NUCLEOTIDE SEQUENCE [LARGE SCALE GENOMIC DNA]</scope>
    <source>
        <strain evidence="2 3">9006-11</strain>
    </source>
</reference>
<name>A0A1C7MNR5_GRIFR</name>
<dbReference type="AlphaFoldDB" id="A0A1C7MNR5"/>
<feature type="region of interest" description="Disordered" evidence="1">
    <location>
        <begin position="61"/>
        <end position="87"/>
    </location>
</feature>
<comment type="caution">
    <text evidence="2">The sequence shown here is derived from an EMBL/GenBank/DDBJ whole genome shotgun (WGS) entry which is preliminary data.</text>
</comment>
<dbReference type="Proteomes" id="UP000092993">
    <property type="component" value="Unassembled WGS sequence"/>
</dbReference>